<evidence type="ECO:0000256" key="5">
    <source>
        <dbReference type="RuleBase" id="RU004404"/>
    </source>
</evidence>
<keyword evidence="2 5" id="KW-0645">Protease</keyword>
<dbReference type="InterPro" id="IPR004447">
    <property type="entry name" value="Peptidase_S41A"/>
</dbReference>
<dbReference type="SMART" id="SM00245">
    <property type="entry name" value="TSPc"/>
    <property type="match status" value="1"/>
</dbReference>
<sequence>MKKTLFIVIGCMSLVVSGVSAQFSMSEGTRKLATTMTLIERMYVDKVDDEKLADDAIVSILKELDPHSSYLSADAVAEMNEPLEGNFDGIGISFNMMNDTLYVIETIADGPSERVGVLPGDRIIAVNDTAIAGVNMSTKDIMKRLRGPKGTTVHVKILRRSVNDVIDFRIVRDKIPIYSLDASYMIDKTTGYIRLSRFGATTVDEFREALIKLKENGLQNLILDLESNGGGYLTAATELADEFLGKDKLVVYMEGAHQKRSSDVATEKGMFESGKLVILVDEGSASASEIVSGAVQDWDRGVIIGRRTFGKGLVQRQFPLSDGSMIRLTVARYYTPTGRCIQKPYVNGDQDSYNKDLIDRYNRGEMMNADSIHFPDSLKYKTLVNDRIVYGGGGIMPDYFVPLDTAEYTDYSGRVNAMGIIYRFALNEVDTHRKVLLKKYPTVEKYKKEYQVSEEQLEELIKQATEAKIEFKEDQYERSKELLRRRIKMSMARDLYSISDYFQLANDESEIFRKGLEIIRDDKQYFRLLKQE</sequence>
<keyword evidence="6" id="KW-0175">Coiled coil</keyword>
<dbReference type="Pfam" id="PF13180">
    <property type="entry name" value="PDZ_2"/>
    <property type="match status" value="1"/>
</dbReference>
<keyword evidence="3 5" id="KW-0378">Hydrolase</keyword>
<evidence type="ECO:0000313" key="10">
    <source>
        <dbReference type="Proteomes" id="UP000184480"/>
    </source>
</evidence>
<dbReference type="RefSeq" id="WP_062175647.1">
    <property type="nucleotide sequence ID" value="NZ_BBXL01000001.1"/>
</dbReference>
<evidence type="ECO:0000256" key="1">
    <source>
        <dbReference type="ARBA" id="ARBA00009179"/>
    </source>
</evidence>
<dbReference type="FunFam" id="2.30.42.10:FF:000063">
    <property type="entry name" value="Peptidase, S41 family"/>
    <property type="match status" value="1"/>
</dbReference>
<dbReference type="PANTHER" id="PTHR32060:SF30">
    <property type="entry name" value="CARBOXY-TERMINAL PROCESSING PROTEASE CTPA"/>
    <property type="match status" value="1"/>
</dbReference>
<dbReference type="InterPro" id="IPR036034">
    <property type="entry name" value="PDZ_sf"/>
</dbReference>
<dbReference type="STRING" id="1346286.SAMN05444362_101582"/>
<dbReference type="Pfam" id="PF22694">
    <property type="entry name" value="CtpB_N-like"/>
    <property type="match status" value="1"/>
</dbReference>
<dbReference type="SUPFAM" id="SSF52096">
    <property type="entry name" value="ClpP/crotonase"/>
    <property type="match status" value="1"/>
</dbReference>
<feature type="domain" description="PDZ" evidence="8">
    <location>
        <begin position="76"/>
        <end position="146"/>
    </location>
</feature>
<gene>
    <name evidence="9" type="ORF">SAMN05444362_101582</name>
</gene>
<dbReference type="GO" id="GO:0006508">
    <property type="term" value="P:proteolysis"/>
    <property type="evidence" value="ECO:0007669"/>
    <property type="project" value="UniProtKB-KW"/>
</dbReference>
<feature type="signal peptide" evidence="7">
    <location>
        <begin position="1"/>
        <end position="21"/>
    </location>
</feature>
<dbReference type="InterPro" id="IPR001478">
    <property type="entry name" value="PDZ"/>
</dbReference>
<dbReference type="GO" id="GO:0004175">
    <property type="term" value="F:endopeptidase activity"/>
    <property type="evidence" value="ECO:0007669"/>
    <property type="project" value="TreeGrafter"/>
</dbReference>
<evidence type="ECO:0000256" key="4">
    <source>
        <dbReference type="ARBA" id="ARBA00022825"/>
    </source>
</evidence>
<dbReference type="Proteomes" id="UP000184480">
    <property type="component" value="Unassembled WGS sequence"/>
</dbReference>
<evidence type="ECO:0000256" key="2">
    <source>
        <dbReference type="ARBA" id="ARBA00022670"/>
    </source>
</evidence>
<dbReference type="GO" id="GO:0008236">
    <property type="term" value="F:serine-type peptidase activity"/>
    <property type="evidence" value="ECO:0007669"/>
    <property type="project" value="UniProtKB-KW"/>
</dbReference>
<protein>
    <submittedName>
        <fullName evidence="9">Carboxyl-terminal processing protease</fullName>
    </submittedName>
</protein>
<dbReference type="SMART" id="SM00228">
    <property type="entry name" value="PDZ"/>
    <property type="match status" value="1"/>
</dbReference>
<dbReference type="InterPro" id="IPR029045">
    <property type="entry name" value="ClpP/crotonase-like_dom_sf"/>
</dbReference>
<evidence type="ECO:0000259" key="8">
    <source>
        <dbReference type="PROSITE" id="PS50106"/>
    </source>
</evidence>
<dbReference type="OrthoDB" id="9812068at2"/>
<comment type="similarity">
    <text evidence="1 5">Belongs to the peptidase S41A family.</text>
</comment>
<organism evidence="9 10">
    <name type="scientific">Dysgonomonas macrotermitis</name>
    <dbReference type="NCBI Taxonomy" id="1346286"/>
    <lineage>
        <taxon>Bacteria</taxon>
        <taxon>Pseudomonadati</taxon>
        <taxon>Bacteroidota</taxon>
        <taxon>Bacteroidia</taxon>
        <taxon>Bacteroidales</taxon>
        <taxon>Dysgonomonadaceae</taxon>
        <taxon>Dysgonomonas</taxon>
    </lineage>
</organism>
<dbReference type="SUPFAM" id="SSF50156">
    <property type="entry name" value="PDZ domain-like"/>
    <property type="match status" value="1"/>
</dbReference>
<accession>A0A1M4UFE2</accession>
<dbReference type="Pfam" id="PF03572">
    <property type="entry name" value="Peptidase_S41"/>
    <property type="match status" value="1"/>
</dbReference>
<evidence type="ECO:0000313" key="9">
    <source>
        <dbReference type="EMBL" id="SHE55280.1"/>
    </source>
</evidence>
<name>A0A1M4UFE2_9BACT</name>
<dbReference type="Gene3D" id="3.90.226.10">
    <property type="entry name" value="2-enoyl-CoA Hydratase, Chain A, domain 1"/>
    <property type="match status" value="1"/>
</dbReference>
<dbReference type="EMBL" id="FQUC01000001">
    <property type="protein sequence ID" value="SHE55280.1"/>
    <property type="molecule type" value="Genomic_DNA"/>
</dbReference>
<keyword evidence="7" id="KW-0732">Signal</keyword>
<dbReference type="NCBIfam" id="TIGR00225">
    <property type="entry name" value="prc"/>
    <property type="match status" value="1"/>
</dbReference>
<dbReference type="InterPro" id="IPR055210">
    <property type="entry name" value="CtpA/B_N"/>
</dbReference>
<dbReference type="CDD" id="cd06782">
    <property type="entry name" value="cpPDZ_CPP-like"/>
    <property type="match status" value="1"/>
</dbReference>
<keyword evidence="10" id="KW-1185">Reference proteome</keyword>
<dbReference type="PROSITE" id="PS50106">
    <property type="entry name" value="PDZ"/>
    <property type="match status" value="1"/>
</dbReference>
<dbReference type="CDD" id="cd07560">
    <property type="entry name" value="Peptidase_S41_CPP"/>
    <property type="match status" value="1"/>
</dbReference>
<dbReference type="Gene3D" id="3.30.750.44">
    <property type="match status" value="1"/>
</dbReference>
<dbReference type="GO" id="GO:0030288">
    <property type="term" value="C:outer membrane-bounded periplasmic space"/>
    <property type="evidence" value="ECO:0007669"/>
    <property type="project" value="TreeGrafter"/>
</dbReference>
<reference evidence="10" key="1">
    <citation type="submission" date="2016-11" db="EMBL/GenBank/DDBJ databases">
        <authorList>
            <person name="Varghese N."/>
            <person name="Submissions S."/>
        </authorList>
    </citation>
    <scope>NUCLEOTIDE SEQUENCE [LARGE SCALE GENOMIC DNA]</scope>
    <source>
        <strain evidence="10">DSM 27370</strain>
    </source>
</reference>
<evidence type="ECO:0000256" key="3">
    <source>
        <dbReference type="ARBA" id="ARBA00022801"/>
    </source>
</evidence>
<keyword evidence="4 5" id="KW-0720">Serine protease</keyword>
<evidence type="ECO:0000256" key="7">
    <source>
        <dbReference type="SAM" id="SignalP"/>
    </source>
</evidence>
<dbReference type="GO" id="GO:0007165">
    <property type="term" value="P:signal transduction"/>
    <property type="evidence" value="ECO:0007669"/>
    <property type="project" value="TreeGrafter"/>
</dbReference>
<dbReference type="AlphaFoldDB" id="A0A1M4UFE2"/>
<feature type="coiled-coil region" evidence="6">
    <location>
        <begin position="443"/>
        <end position="482"/>
    </location>
</feature>
<dbReference type="InterPro" id="IPR005151">
    <property type="entry name" value="Tail-specific_protease"/>
</dbReference>
<evidence type="ECO:0000256" key="6">
    <source>
        <dbReference type="SAM" id="Coils"/>
    </source>
</evidence>
<dbReference type="Gene3D" id="2.30.42.10">
    <property type="match status" value="1"/>
</dbReference>
<feature type="chain" id="PRO_5009907727" evidence="7">
    <location>
        <begin position="22"/>
        <end position="532"/>
    </location>
</feature>
<dbReference type="PANTHER" id="PTHR32060">
    <property type="entry name" value="TAIL-SPECIFIC PROTEASE"/>
    <property type="match status" value="1"/>
</dbReference>
<proteinExistence type="inferred from homology"/>